<organism evidence="1">
    <name type="scientific">Tanacetum cinerariifolium</name>
    <name type="common">Dalmatian daisy</name>
    <name type="synonym">Chrysanthemum cinerariifolium</name>
    <dbReference type="NCBI Taxonomy" id="118510"/>
    <lineage>
        <taxon>Eukaryota</taxon>
        <taxon>Viridiplantae</taxon>
        <taxon>Streptophyta</taxon>
        <taxon>Embryophyta</taxon>
        <taxon>Tracheophyta</taxon>
        <taxon>Spermatophyta</taxon>
        <taxon>Magnoliopsida</taxon>
        <taxon>eudicotyledons</taxon>
        <taxon>Gunneridae</taxon>
        <taxon>Pentapetalae</taxon>
        <taxon>asterids</taxon>
        <taxon>campanulids</taxon>
        <taxon>Asterales</taxon>
        <taxon>Asteraceae</taxon>
        <taxon>Asteroideae</taxon>
        <taxon>Anthemideae</taxon>
        <taxon>Anthemidinae</taxon>
        <taxon>Tanacetum</taxon>
    </lineage>
</organism>
<name>A0A699XP51_TANCI</name>
<feature type="non-terminal residue" evidence="1">
    <location>
        <position position="1"/>
    </location>
</feature>
<sequence>GARHQPEFGRGDAGAAVVVRVEADHHAVAIADVPAEPFYLVGIDVRRRAFDCGGKVEDQRALGGRLEHIHHRLADLHREFE</sequence>
<gene>
    <name evidence="1" type="ORF">Tci_932019</name>
</gene>
<accession>A0A699XP51</accession>
<dbReference type="EMBL" id="BKCJ011872773">
    <property type="protein sequence ID" value="GFD60050.1"/>
    <property type="molecule type" value="Genomic_DNA"/>
</dbReference>
<proteinExistence type="predicted"/>
<evidence type="ECO:0000313" key="1">
    <source>
        <dbReference type="EMBL" id="GFD60050.1"/>
    </source>
</evidence>
<feature type="non-terminal residue" evidence="1">
    <location>
        <position position="81"/>
    </location>
</feature>
<comment type="caution">
    <text evidence="1">The sequence shown here is derived from an EMBL/GenBank/DDBJ whole genome shotgun (WGS) entry which is preliminary data.</text>
</comment>
<protein>
    <submittedName>
        <fullName evidence="1">Uncharacterized protein</fullName>
    </submittedName>
</protein>
<reference evidence="1" key="1">
    <citation type="journal article" date="2019" name="Sci. Rep.">
        <title>Draft genome of Tanacetum cinerariifolium, the natural source of mosquito coil.</title>
        <authorList>
            <person name="Yamashiro T."/>
            <person name="Shiraishi A."/>
            <person name="Satake H."/>
            <person name="Nakayama K."/>
        </authorList>
    </citation>
    <scope>NUCLEOTIDE SEQUENCE</scope>
</reference>
<dbReference type="AlphaFoldDB" id="A0A699XP51"/>